<dbReference type="PIRSF" id="PIRSF000498">
    <property type="entry name" value="Riboflavin_syn_A"/>
    <property type="match status" value="1"/>
</dbReference>
<sequence length="225" mass="23283">MFTGIIEEIGTVRSIRGGGSGVVLDIEASRVLEGTATGDSIAVNGVCLTVTPGSGHFTADAMPETLRRTSLGGLRTGSKVNLERAMAYGGRFGGHLVSGHVDACGRVTELVRDGIAMIMRVSVPSDVLRYVARKGSVTLDGVSLTVASVSDEDSSFTVSLIPHTMASTTLHLLKPGSPVNVEVDMLARYVERLLASGAAAPASAQVENGSAGGGLTEEFLKKYGF</sequence>
<dbReference type="InterPro" id="IPR026017">
    <property type="entry name" value="Lumazine-bd_dom"/>
</dbReference>
<evidence type="ECO:0000256" key="4">
    <source>
        <dbReference type="ARBA" id="ARBA00011233"/>
    </source>
</evidence>
<keyword evidence="7" id="KW-0686">Riboflavin biosynthesis</keyword>
<name>A0A9D1E1P7_9BACT</name>
<evidence type="ECO:0000256" key="8">
    <source>
        <dbReference type="ARBA" id="ARBA00022679"/>
    </source>
</evidence>
<keyword evidence="9" id="KW-0677">Repeat</keyword>
<dbReference type="Gene3D" id="2.40.30.20">
    <property type="match status" value="2"/>
</dbReference>
<feature type="repeat" description="Lumazine-binding" evidence="11">
    <location>
        <begin position="1"/>
        <end position="95"/>
    </location>
</feature>
<comment type="subunit">
    <text evidence="4">Homotrimer.</text>
</comment>
<dbReference type="FunFam" id="2.40.30.20:FF:000004">
    <property type="entry name" value="Riboflavin synthase, alpha subunit"/>
    <property type="match status" value="1"/>
</dbReference>
<feature type="repeat" description="Lumazine-binding" evidence="11">
    <location>
        <begin position="96"/>
        <end position="194"/>
    </location>
</feature>
<dbReference type="GO" id="GO:0009231">
    <property type="term" value="P:riboflavin biosynthetic process"/>
    <property type="evidence" value="ECO:0007669"/>
    <property type="project" value="UniProtKB-KW"/>
</dbReference>
<comment type="caution">
    <text evidence="13">The sequence shown here is derived from an EMBL/GenBank/DDBJ whole genome shotgun (WGS) entry which is preliminary data.</text>
</comment>
<organism evidence="13 14">
    <name type="scientific">Candidatus Coprenecus avistercoris</name>
    <dbReference type="NCBI Taxonomy" id="2840730"/>
    <lineage>
        <taxon>Bacteria</taxon>
        <taxon>Pseudomonadati</taxon>
        <taxon>Bacteroidota</taxon>
        <taxon>Bacteroidia</taxon>
        <taxon>Bacteroidales</taxon>
        <taxon>Rikenellaceae</taxon>
        <taxon>Rikenellaceae incertae sedis</taxon>
        <taxon>Candidatus Coprenecus</taxon>
    </lineage>
</organism>
<gene>
    <name evidence="13" type="ORF">IAC94_05570</name>
</gene>
<evidence type="ECO:0000256" key="2">
    <source>
        <dbReference type="ARBA" id="ARBA00002803"/>
    </source>
</evidence>
<evidence type="ECO:0000256" key="10">
    <source>
        <dbReference type="NCBIfam" id="TIGR00187"/>
    </source>
</evidence>
<evidence type="ECO:0000256" key="3">
    <source>
        <dbReference type="ARBA" id="ARBA00004887"/>
    </source>
</evidence>
<dbReference type="InterPro" id="IPR001783">
    <property type="entry name" value="Lumazine-bd"/>
</dbReference>
<evidence type="ECO:0000256" key="1">
    <source>
        <dbReference type="ARBA" id="ARBA00000968"/>
    </source>
</evidence>
<feature type="domain" description="Lumazine-binding" evidence="12">
    <location>
        <begin position="1"/>
        <end position="95"/>
    </location>
</feature>
<dbReference type="InterPro" id="IPR017938">
    <property type="entry name" value="Riboflavin_synthase-like_b-brl"/>
</dbReference>
<dbReference type="PANTHER" id="PTHR21098:SF12">
    <property type="entry name" value="RIBOFLAVIN SYNTHASE"/>
    <property type="match status" value="1"/>
</dbReference>
<dbReference type="FunFam" id="2.40.30.20:FF:000003">
    <property type="entry name" value="Riboflavin synthase, alpha subunit"/>
    <property type="match status" value="1"/>
</dbReference>
<dbReference type="EC" id="2.5.1.9" evidence="5 10"/>
<dbReference type="InterPro" id="IPR023366">
    <property type="entry name" value="ATP_synth_asu-like_sf"/>
</dbReference>
<evidence type="ECO:0000256" key="7">
    <source>
        <dbReference type="ARBA" id="ARBA00022619"/>
    </source>
</evidence>
<dbReference type="NCBIfam" id="TIGR00187">
    <property type="entry name" value="ribE"/>
    <property type="match status" value="1"/>
</dbReference>
<comment type="function">
    <text evidence="2">Catalyzes the dismutation of two molecules of 6,7-dimethyl-8-ribityllumazine, resulting in the formation of riboflavin and 5-amino-6-(D-ribitylamino)uracil.</text>
</comment>
<dbReference type="NCBIfam" id="NF006767">
    <property type="entry name" value="PRK09289.1"/>
    <property type="match status" value="1"/>
</dbReference>
<evidence type="ECO:0000313" key="13">
    <source>
        <dbReference type="EMBL" id="HIR62972.1"/>
    </source>
</evidence>
<dbReference type="PANTHER" id="PTHR21098">
    <property type="entry name" value="RIBOFLAVIN SYNTHASE ALPHA CHAIN"/>
    <property type="match status" value="1"/>
</dbReference>
<evidence type="ECO:0000259" key="12">
    <source>
        <dbReference type="PROSITE" id="PS51177"/>
    </source>
</evidence>
<protein>
    <recommendedName>
        <fullName evidence="6 10">Riboflavin synthase</fullName>
        <ecNumber evidence="5 10">2.5.1.9</ecNumber>
    </recommendedName>
</protein>
<evidence type="ECO:0000256" key="6">
    <source>
        <dbReference type="ARBA" id="ARBA00013950"/>
    </source>
</evidence>
<dbReference type="Pfam" id="PF00677">
    <property type="entry name" value="Lum_binding"/>
    <property type="match status" value="2"/>
</dbReference>
<dbReference type="GO" id="GO:0004746">
    <property type="term" value="F:riboflavin synthase activity"/>
    <property type="evidence" value="ECO:0007669"/>
    <property type="project" value="UniProtKB-UniRule"/>
</dbReference>
<evidence type="ECO:0000256" key="11">
    <source>
        <dbReference type="PROSITE-ProRule" id="PRU00524"/>
    </source>
</evidence>
<dbReference type="PROSITE" id="PS51177">
    <property type="entry name" value="LUMAZINE_BIND"/>
    <property type="match status" value="2"/>
</dbReference>
<keyword evidence="8 13" id="KW-0808">Transferase</keyword>
<reference evidence="13" key="1">
    <citation type="submission" date="2020-10" db="EMBL/GenBank/DDBJ databases">
        <authorList>
            <person name="Gilroy R."/>
        </authorList>
    </citation>
    <scope>NUCLEOTIDE SEQUENCE</scope>
    <source>
        <strain evidence="13">ChiHjej13B12-12457</strain>
    </source>
</reference>
<feature type="domain" description="Lumazine-binding" evidence="12">
    <location>
        <begin position="96"/>
        <end position="194"/>
    </location>
</feature>
<proteinExistence type="predicted"/>
<comment type="catalytic activity">
    <reaction evidence="1">
        <text>2 6,7-dimethyl-8-(1-D-ribityl)lumazine + H(+) = 5-amino-6-(D-ribitylamino)uracil + riboflavin</text>
        <dbReference type="Rhea" id="RHEA:20772"/>
        <dbReference type="ChEBI" id="CHEBI:15378"/>
        <dbReference type="ChEBI" id="CHEBI:15934"/>
        <dbReference type="ChEBI" id="CHEBI:57986"/>
        <dbReference type="ChEBI" id="CHEBI:58201"/>
        <dbReference type="EC" id="2.5.1.9"/>
    </reaction>
</comment>
<dbReference type="Proteomes" id="UP000886744">
    <property type="component" value="Unassembled WGS sequence"/>
</dbReference>
<evidence type="ECO:0000256" key="5">
    <source>
        <dbReference type="ARBA" id="ARBA00012827"/>
    </source>
</evidence>
<dbReference type="CDD" id="cd00402">
    <property type="entry name" value="Riboflavin_synthase_like"/>
    <property type="match status" value="1"/>
</dbReference>
<evidence type="ECO:0000256" key="9">
    <source>
        <dbReference type="ARBA" id="ARBA00022737"/>
    </source>
</evidence>
<dbReference type="EMBL" id="DVHI01000070">
    <property type="protein sequence ID" value="HIR62972.1"/>
    <property type="molecule type" value="Genomic_DNA"/>
</dbReference>
<accession>A0A9D1E1P7</accession>
<comment type="pathway">
    <text evidence="3">Cofactor biosynthesis; riboflavin biosynthesis; riboflavin from 2-hydroxy-3-oxobutyl phosphate and 5-amino-6-(D-ribitylamino)uracil: step 2/2.</text>
</comment>
<reference evidence="13" key="2">
    <citation type="journal article" date="2021" name="PeerJ">
        <title>Extensive microbial diversity within the chicken gut microbiome revealed by metagenomics and culture.</title>
        <authorList>
            <person name="Gilroy R."/>
            <person name="Ravi A."/>
            <person name="Getino M."/>
            <person name="Pursley I."/>
            <person name="Horton D.L."/>
            <person name="Alikhan N.F."/>
            <person name="Baker D."/>
            <person name="Gharbi K."/>
            <person name="Hall N."/>
            <person name="Watson M."/>
            <person name="Adriaenssens E.M."/>
            <person name="Foster-Nyarko E."/>
            <person name="Jarju S."/>
            <person name="Secka A."/>
            <person name="Antonio M."/>
            <person name="Oren A."/>
            <person name="Chaudhuri R.R."/>
            <person name="La Ragione R."/>
            <person name="Hildebrand F."/>
            <person name="Pallen M.J."/>
        </authorList>
    </citation>
    <scope>NUCLEOTIDE SEQUENCE</scope>
    <source>
        <strain evidence="13">ChiHjej13B12-12457</strain>
    </source>
</reference>
<dbReference type="SUPFAM" id="SSF63380">
    <property type="entry name" value="Riboflavin synthase domain-like"/>
    <property type="match status" value="2"/>
</dbReference>
<dbReference type="AlphaFoldDB" id="A0A9D1E1P7"/>
<evidence type="ECO:0000313" key="14">
    <source>
        <dbReference type="Proteomes" id="UP000886744"/>
    </source>
</evidence>